<protein>
    <submittedName>
        <fullName evidence="2">Glutamate receptor ionotropic, NMDA 2A</fullName>
    </submittedName>
</protein>
<organism evidence="2 3">
    <name type="scientific">Platysternon megacephalum</name>
    <name type="common">big-headed turtle</name>
    <dbReference type="NCBI Taxonomy" id="55544"/>
    <lineage>
        <taxon>Eukaryota</taxon>
        <taxon>Metazoa</taxon>
        <taxon>Chordata</taxon>
        <taxon>Craniata</taxon>
        <taxon>Vertebrata</taxon>
        <taxon>Euteleostomi</taxon>
        <taxon>Archelosauria</taxon>
        <taxon>Testudinata</taxon>
        <taxon>Testudines</taxon>
        <taxon>Cryptodira</taxon>
        <taxon>Durocryptodira</taxon>
        <taxon>Testudinoidea</taxon>
        <taxon>Platysternidae</taxon>
        <taxon>Platysternon</taxon>
    </lineage>
</organism>
<reference evidence="2 3" key="2">
    <citation type="submission" date="2019-04" db="EMBL/GenBank/DDBJ databases">
        <title>The genome sequence of big-headed turtle.</title>
        <authorList>
            <person name="Gong S."/>
        </authorList>
    </citation>
    <scope>NUCLEOTIDE SEQUENCE [LARGE SCALE GENOMIC DNA]</scope>
    <source>
        <strain evidence="2">DO16091913</strain>
        <tissue evidence="2">Muscle</tissue>
    </source>
</reference>
<reference evidence="2 3" key="1">
    <citation type="submission" date="2019-04" db="EMBL/GenBank/DDBJ databases">
        <title>Draft genome of the big-headed turtle Platysternon megacephalum.</title>
        <authorList>
            <person name="Gong S."/>
        </authorList>
    </citation>
    <scope>NUCLEOTIDE SEQUENCE [LARGE SCALE GENOMIC DNA]</scope>
    <source>
        <strain evidence="2">DO16091913</strain>
        <tissue evidence="2">Muscle</tissue>
    </source>
</reference>
<evidence type="ECO:0000313" key="2">
    <source>
        <dbReference type="EMBL" id="TFJ99731.1"/>
    </source>
</evidence>
<sequence>MGKIKYSPMVLSQSGLPGVESLGSAQAPPEGNQQYSLERAEGARSHGEAQVAEVSLERVREAAESGGISQLGRAGSSLLRQEVHSQDQGWSVPCWREDFCV</sequence>
<proteinExistence type="predicted"/>
<comment type="caution">
    <text evidence="2">The sequence shown here is derived from an EMBL/GenBank/DDBJ whole genome shotgun (WGS) entry which is preliminary data.</text>
</comment>
<evidence type="ECO:0000313" key="3">
    <source>
        <dbReference type="Proteomes" id="UP000297703"/>
    </source>
</evidence>
<dbReference type="EMBL" id="QXTE01000309">
    <property type="protein sequence ID" value="TFJ99731.1"/>
    <property type="molecule type" value="Genomic_DNA"/>
</dbReference>
<dbReference type="AlphaFoldDB" id="A0A4D9DTJ7"/>
<keyword evidence="3" id="KW-1185">Reference proteome</keyword>
<feature type="compositionally biased region" description="Basic and acidic residues" evidence="1">
    <location>
        <begin position="38"/>
        <end position="47"/>
    </location>
</feature>
<accession>A0A4D9DTJ7</accession>
<gene>
    <name evidence="2" type="ORF">DR999_PMT18213</name>
</gene>
<keyword evidence="2" id="KW-0675">Receptor</keyword>
<feature type="region of interest" description="Disordered" evidence="1">
    <location>
        <begin position="17"/>
        <end position="56"/>
    </location>
</feature>
<name>A0A4D9DTJ7_9SAUR</name>
<evidence type="ECO:0000256" key="1">
    <source>
        <dbReference type="SAM" id="MobiDB-lite"/>
    </source>
</evidence>
<dbReference type="Proteomes" id="UP000297703">
    <property type="component" value="Unassembled WGS sequence"/>
</dbReference>